<dbReference type="Proteomes" id="UP000218979">
    <property type="component" value="Unassembled WGS sequence"/>
</dbReference>
<evidence type="ECO:0000313" key="3">
    <source>
        <dbReference type="EMBL" id="PCS04493.1"/>
    </source>
</evidence>
<feature type="domain" description="DUF218" evidence="2">
    <location>
        <begin position="219"/>
        <end position="368"/>
    </location>
</feature>
<dbReference type="Proteomes" id="UP000185655">
    <property type="component" value="Unassembled WGS sequence"/>
</dbReference>
<organism evidence="4 5">
    <name type="scientific">Pseudolactococcus chungangensis CAU 28 = DSM 22330</name>
    <dbReference type="NCBI Taxonomy" id="1122154"/>
    <lineage>
        <taxon>Bacteria</taxon>
        <taxon>Bacillati</taxon>
        <taxon>Bacillota</taxon>
        <taxon>Bacilli</taxon>
        <taxon>Lactobacillales</taxon>
        <taxon>Streptococcaceae</taxon>
        <taxon>Pseudolactococcus</taxon>
    </lineage>
</organism>
<keyword evidence="1" id="KW-0472">Membrane</keyword>
<reference evidence="3 6" key="1">
    <citation type="submission" date="2014-12" db="EMBL/GenBank/DDBJ databases">
        <title>Draft genome sequences of 10 type strains of Lactococcus.</title>
        <authorList>
            <person name="Sun Z."/>
            <person name="Zhong Z."/>
            <person name="Liu W."/>
            <person name="Zhang W."/>
            <person name="Zhang H."/>
        </authorList>
    </citation>
    <scope>NUCLEOTIDE SEQUENCE [LARGE SCALE GENOMIC DNA]</scope>
    <source>
        <strain evidence="3 6">DSM 22330</strain>
    </source>
</reference>
<dbReference type="Gene3D" id="3.40.50.620">
    <property type="entry name" value="HUPs"/>
    <property type="match status" value="1"/>
</dbReference>
<dbReference type="AlphaFoldDB" id="A0A1K2H594"/>
<dbReference type="STRING" id="1122154.SAMN02746068_00349"/>
<gene>
    <name evidence="3" type="ORF">RR45_GL000808</name>
    <name evidence="4" type="ORF">SAMN02746068_00349</name>
</gene>
<dbReference type="Pfam" id="PF02698">
    <property type="entry name" value="DUF218"/>
    <property type="match status" value="1"/>
</dbReference>
<dbReference type="EMBL" id="JXJT01000002">
    <property type="protein sequence ID" value="PCS04493.1"/>
    <property type="molecule type" value="Genomic_DNA"/>
</dbReference>
<dbReference type="InterPro" id="IPR051599">
    <property type="entry name" value="Cell_Envelope_Assoc"/>
</dbReference>
<feature type="transmembrane region" description="Helical" evidence="1">
    <location>
        <begin position="113"/>
        <end position="139"/>
    </location>
</feature>
<feature type="transmembrane region" description="Helical" evidence="1">
    <location>
        <begin position="29"/>
        <end position="49"/>
    </location>
</feature>
<name>A0A1K2H594_9LACT</name>
<evidence type="ECO:0000259" key="2">
    <source>
        <dbReference type="Pfam" id="PF02698"/>
    </source>
</evidence>
<keyword evidence="6" id="KW-1185">Reference proteome</keyword>
<dbReference type="InterPro" id="IPR003848">
    <property type="entry name" value="DUF218"/>
</dbReference>
<feature type="transmembrane region" description="Helical" evidence="1">
    <location>
        <begin position="151"/>
        <end position="174"/>
    </location>
</feature>
<feature type="transmembrane region" description="Helical" evidence="1">
    <location>
        <begin position="87"/>
        <end position="107"/>
    </location>
</feature>
<accession>A0A1K2H594</accession>
<reference evidence="4 5" key="2">
    <citation type="submission" date="2016-11" db="EMBL/GenBank/DDBJ databases">
        <authorList>
            <person name="Jaros S."/>
            <person name="Januszkiewicz K."/>
            <person name="Wedrychowicz H."/>
        </authorList>
    </citation>
    <scope>NUCLEOTIDE SEQUENCE [LARGE SCALE GENOMIC DNA]</scope>
    <source>
        <strain evidence="4 5">DSM 22330</strain>
    </source>
</reference>
<dbReference type="GO" id="GO:0005886">
    <property type="term" value="C:plasma membrane"/>
    <property type="evidence" value="ECO:0007669"/>
    <property type="project" value="TreeGrafter"/>
</dbReference>
<evidence type="ECO:0000313" key="4">
    <source>
        <dbReference type="EMBL" id="SFZ71278.1"/>
    </source>
</evidence>
<evidence type="ECO:0000256" key="1">
    <source>
        <dbReference type="SAM" id="Phobius"/>
    </source>
</evidence>
<keyword evidence="1" id="KW-0812">Transmembrane</keyword>
<sequence length="402" mass="45022">MIIIPDLILILTLIVYLVLVRIKKVRFRLTVLALWLGTALLVDTVIAYRKIDLGAFFNFLLGMLLISWLVSYFVIHRDKRRLLTGYLFNLSIVITVGYLVVLCLPFATPLPIILSTIIGLMLLMLLTFGGYGLIIYLLWNARIVLKKESRTLGNMLTLLLGLAGLVLILFQHFLFKGGSVFAYIYMVIIIFLIYYFFSFITVLTSSLLFNHIKPKFNKDYLIVLGSGLLNGETVTPLLAGRIDAALSFANQQQARTGKQPLLIMSGGQGQDEKMPEAVAMANYALSQGVPKAAIITEENSKTTLQNLKFSKALMDERSQGKPYQSAFVSNDYHIFRAGLFAKKVGLNSDGIGSRTARYFLPNAFIREFVAIILMHKKRHIVFTVLLLILIAAIIVINVKFVG</sequence>
<dbReference type="PANTHER" id="PTHR30336:SF18">
    <property type="entry name" value="MEMBRANE PROTEIN"/>
    <property type="match status" value="1"/>
</dbReference>
<dbReference type="PANTHER" id="PTHR30336">
    <property type="entry name" value="INNER MEMBRANE PROTEIN, PROBABLE PERMEASE"/>
    <property type="match status" value="1"/>
</dbReference>
<dbReference type="EMBL" id="FPKS01000002">
    <property type="protein sequence ID" value="SFZ71278.1"/>
    <property type="molecule type" value="Genomic_DNA"/>
</dbReference>
<evidence type="ECO:0000313" key="5">
    <source>
        <dbReference type="Proteomes" id="UP000185655"/>
    </source>
</evidence>
<keyword evidence="1" id="KW-1133">Transmembrane helix</keyword>
<dbReference type="GO" id="GO:0043164">
    <property type="term" value="P:Gram-negative-bacterium-type cell wall biogenesis"/>
    <property type="evidence" value="ECO:0007669"/>
    <property type="project" value="TreeGrafter"/>
</dbReference>
<dbReference type="RefSeq" id="WP_031366474.1">
    <property type="nucleotide sequence ID" value="NZ_FPKS01000002.1"/>
</dbReference>
<evidence type="ECO:0000313" key="6">
    <source>
        <dbReference type="Proteomes" id="UP000218979"/>
    </source>
</evidence>
<feature type="transmembrane region" description="Helical" evidence="1">
    <location>
        <begin position="180"/>
        <end position="209"/>
    </location>
</feature>
<feature type="transmembrane region" description="Helical" evidence="1">
    <location>
        <begin position="380"/>
        <end position="400"/>
    </location>
</feature>
<dbReference type="CDD" id="cd06259">
    <property type="entry name" value="YdcF-like"/>
    <property type="match status" value="1"/>
</dbReference>
<feature type="transmembrane region" description="Helical" evidence="1">
    <location>
        <begin position="55"/>
        <end position="75"/>
    </location>
</feature>
<dbReference type="OrthoDB" id="9782395at2"/>
<dbReference type="InterPro" id="IPR014729">
    <property type="entry name" value="Rossmann-like_a/b/a_fold"/>
</dbReference>
<dbReference type="GO" id="GO:0000270">
    <property type="term" value="P:peptidoglycan metabolic process"/>
    <property type="evidence" value="ECO:0007669"/>
    <property type="project" value="TreeGrafter"/>
</dbReference>
<feature type="transmembrane region" description="Helical" evidence="1">
    <location>
        <begin position="6"/>
        <end position="22"/>
    </location>
</feature>
<protein>
    <submittedName>
        <fullName evidence="4">Uncharacterized SAM-binding protein YcdF, DUF218 family</fullName>
    </submittedName>
</protein>
<proteinExistence type="predicted"/>